<evidence type="ECO:0000313" key="2">
    <source>
        <dbReference type="Proteomes" id="UP001412067"/>
    </source>
</evidence>
<organism evidence="1 2">
    <name type="scientific">Platanthera guangdongensis</name>
    <dbReference type="NCBI Taxonomy" id="2320717"/>
    <lineage>
        <taxon>Eukaryota</taxon>
        <taxon>Viridiplantae</taxon>
        <taxon>Streptophyta</taxon>
        <taxon>Embryophyta</taxon>
        <taxon>Tracheophyta</taxon>
        <taxon>Spermatophyta</taxon>
        <taxon>Magnoliopsida</taxon>
        <taxon>Liliopsida</taxon>
        <taxon>Asparagales</taxon>
        <taxon>Orchidaceae</taxon>
        <taxon>Orchidoideae</taxon>
        <taxon>Orchideae</taxon>
        <taxon>Orchidinae</taxon>
        <taxon>Platanthera</taxon>
    </lineage>
</organism>
<evidence type="ECO:0000313" key="1">
    <source>
        <dbReference type="EMBL" id="KAK8958694.1"/>
    </source>
</evidence>
<comment type="caution">
    <text evidence="1">The sequence shown here is derived from an EMBL/GenBank/DDBJ whole genome shotgun (WGS) entry which is preliminary data.</text>
</comment>
<dbReference type="EMBL" id="JBBWWR010000012">
    <property type="protein sequence ID" value="KAK8958694.1"/>
    <property type="molecule type" value="Genomic_DNA"/>
</dbReference>
<sequence length="303" mass="33734">MPLVRCNYGDDDGECDRAGSFAFKSSIPQPGHLRSLIPQPISAGVAERSIKAFLVRRLEFRGEQLGFPSSLFVTELRRSFIVGLCCRLVTRSIELTPDPCGGIHCNNASACSYIAFEIRFKVEDGDSAKAWDFEPDLCLCELHVEFLSCCAVESEDSAKAWDCDPDIVFFLRRRVIRPQLGVPHFNPDFYPPGFGEPATVPGFPVDPPGSPVFGRFMGNPVLVHGPDRIGARSFDEPSNVPPSNKSETELMEEEHACQSLLIIFSRAAGVRESQGFQSPSLEDMENYGLFQWEMGHCWLQKHV</sequence>
<reference evidence="1 2" key="1">
    <citation type="journal article" date="2022" name="Nat. Plants">
        <title>Genomes of leafy and leafless Platanthera orchids illuminate the evolution of mycoheterotrophy.</title>
        <authorList>
            <person name="Li M.H."/>
            <person name="Liu K.W."/>
            <person name="Li Z."/>
            <person name="Lu H.C."/>
            <person name="Ye Q.L."/>
            <person name="Zhang D."/>
            <person name="Wang J.Y."/>
            <person name="Li Y.F."/>
            <person name="Zhong Z.M."/>
            <person name="Liu X."/>
            <person name="Yu X."/>
            <person name="Liu D.K."/>
            <person name="Tu X.D."/>
            <person name="Liu B."/>
            <person name="Hao Y."/>
            <person name="Liao X.Y."/>
            <person name="Jiang Y.T."/>
            <person name="Sun W.H."/>
            <person name="Chen J."/>
            <person name="Chen Y.Q."/>
            <person name="Ai Y."/>
            <person name="Zhai J.W."/>
            <person name="Wu S.S."/>
            <person name="Zhou Z."/>
            <person name="Hsiao Y.Y."/>
            <person name="Wu W.L."/>
            <person name="Chen Y.Y."/>
            <person name="Lin Y.F."/>
            <person name="Hsu J.L."/>
            <person name="Li C.Y."/>
            <person name="Wang Z.W."/>
            <person name="Zhao X."/>
            <person name="Zhong W.Y."/>
            <person name="Ma X.K."/>
            <person name="Ma L."/>
            <person name="Huang J."/>
            <person name="Chen G.Z."/>
            <person name="Huang M.Z."/>
            <person name="Huang L."/>
            <person name="Peng D.H."/>
            <person name="Luo Y.B."/>
            <person name="Zou S.Q."/>
            <person name="Chen S.P."/>
            <person name="Lan S."/>
            <person name="Tsai W.C."/>
            <person name="Van de Peer Y."/>
            <person name="Liu Z.J."/>
        </authorList>
    </citation>
    <scope>NUCLEOTIDE SEQUENCE [LARGE SCALE GENOMIC DNA]</scope>
    <source>
        <strain evidence="1">Lor288</strain>
    </source>
</reference>
<name>A0ABR2M3M8_9ASPA</name>
<dbReference type="Proteomes" id="UP001412067">
    <property type="component" value="Unassembled WGS sequence"/>
</dbReference>
<gene>
    <name evidence="1" type="ORF">KSP40_PGU015235</name>
</gene>
<keyword evidence="2" id="KW-1185">Reference proteome</keyword>
<proteinExistence type="predicted"/>
<accession>A0ABR2M3M8</accession>
<protein>
    <submittedName>
        <fullName evidence="1">Uncharacterized protein</fullName>
    </submittedName>
</protein>